<evidence type="ECO:0008006" key="3">
    <source>
        <dbReference type="Google" id="ProtNLM"/>
    </source>
</evidence>
<proteinExistence type="predicted"/>
<dbReference type="Proteomes" id="UP000681162">
    <property type="component" value="Unassembled WGS sequence"/>
</dbReference>
<dbReference type="AlphaFoldDB" id="A0A919Y0Q8"/>
<evidence type="ECO:0000313" key="2">
    <source>
        <dbReference type="Proteomes" id="UP000681162"/>
    </source>
</evidence>
<protein>
    <recommendedName>
        <fullName evidence="3">N-acetyltransferase domain-containing protein</fullName>
    </recommendedName>
</protein>
<dbReference type="InterPro" id="IPR016181">
    <property type="entry name" value="Acyl_CoA_acyltransferase"/>
</dbReference>
<dbReference type="Gene3D" id="3.40.630.30">
    <property type="match status" value="1"/>
</dbReference>
<accession>A0A919Y0Q8</accession>
<dbReference type="EMBL" id="BORR01000034">
    <property type="protein sequence ID" value="GIO40128.1"/>
    <property type="molecule type" value="Genomic_DNA"/>
</dbReference>
<evidence type="ECO:0000313" key="1">
    <source>
        <dbReference type="EMBL" id="GIO40128.1"/>
    </source>
</evidence>
<organism evidence="1 2">
    <name type="scientific">Paenibacillus antibioticophila</name>
    <dbReference type="NCBI Taxonomy" id="1274374"/>
    <lineage>
        <taxon>Bacteria</taxon>
        <taxon>Bacillati</taxon>
        <taxon>Bacillota</taxon>
        <taxon>Bacilli</taxon>
        <taxon>Bacillales</taxon>
        <taxon>Paenibacillaceae</taxon>
        <taxon>Paenibacillus</taxon>
    </lineage>
</organism>
<dbReference type="RefSeq" id="WP_212944215.1">
    <property type="nucleotide sequence ID" value="NZ_BORR01000034.1"/>
</dbReference>
<gene>
    <name evidence="1" type="ORF">J41TS12_49890</name>
</gene>
<comment type="caution">
    <text evidence="1">The sequence shown here is derived from an EMBL/GenBank/DDBJ whole genome shotgun (WGS) entry which is preliminary data.</text>
</comment>
<sequence length="174" mass="18974">MLIKEWQPEEGGNWELEHGQLLSFIKRYTRGRLPAESYHQLMKLSRSKLLAPGSSLLFALIRTEEGPLLAGLSCLTNQGRGVSVVVVNPFYRNRGIGSSLLSRQLARLGEVTCLVAPDNPAGLQMCLNAGLSVTRIIRSASGKTLLECFGKLATDADSTHLSPYSLHKPDKVGD</sequence>
<dbReference type="SUPFAM" id="SSF55729">
    <property type="entry name" value="Acyl-CoA N-acyltransferases (Nat)"/>
    <property type="match status" value="1"/>
</dbReference>
<name>A0A919Y0Q8_9BACL</name>
<keyword evidence="2" id="KW-1185">Reference proteome</keyword>
<reference evidence="1 2" key="1">
    <citation type="submission" date="2021-03" db="EMBL/GenBank/DDBJ databases">
        <title>Antimicrobial resistance genes in bacteria isolated from Japanese honey, and their potential for conferring macrolide and lincosamide resistance in the American foulbrood pathogen Paenibacillus larvae.</title>
        <authorList>
            <person name="Okamoto M."/>
            <person name="Kumagai M."/>
            <person name="Kanamori H."/>
            <person name="Takamatsu D."/>
        </authorList>
    </citation>
    <scope>NUCLEOTIDE SEQUENCE [LARGE SCALE GENOMIC DNA]</scope>
    <source>
        <strain evidence="1 2">J41TS12</strain>
    </source>
</reference>